<keyword evidence="1" id="KW-1133">Transmembrane helix</keyword>
<protein>
    <submittedName>
        <fullName evidence="2">Uncharacterized protein</fullName>
    </submittedName>
</protein>
<feature type="transmembrane region" description="Helical" evidence="1">
    <location>
        <begin position="50"/>
        <end position="69"/>
    </location>
</feature>
<dbReference type="EMBL" id="BMQN01000001">
    <property type="protein sequence ID" value="GGR84653.1"/>
    <property type="molecule type" value="Genomic_DNA"/>
</dbReference>
<dbReference type="RefSeq" id="WP_189071959.1">
    <property type="nucleotide sequence ID" value="NZ_BMQN01000001.1"/>
</dbReference>
<comment type="caution">
    <text evidence="2">The sequence shown here is derived from an EMBL/GenBank/DDBJ whole genome shotgun (WGS) entry which is preliminary data.</text>
</comment>
<accession>A0ABQ2S006</accession>
<keyword evidence="3" id="KW-1185">Reference proteome</keyword>
<name>A0ABQ2S006_9DEIO</name>
<organism evidence="2 3">
    <name type="scientific">Deinococcus sedimenti</name>
    <dbReference type="NCBI Taxonomy" id="1867090"/>
    <lineage>
        <taxon>Bacteria</taxon>
        <taxon>Thermotogati</taxon>
        <taxon>Deinococcota</taxon>
        <taxon>Deinococci</taxon>
        <taxon>Deinococcales</taxon>
        <taxon>Deinococcaceae</taxon>
        <taxon>Deinococcus</taxon>
    </lineage>
</organism>
<dbReference type="Proteomes" id="UP000644548">
    <property type="component" value="Unassembled WGS sequence"/>
</dbReference>
<evidence type="ECO:0000313" key="3">
    <source>
        <dbReference type="Proteomes" id="UP000644548"/>
    </source>
</evidence>
<feature type="transmembrane region" description="Helical" evidence="1">
    <location>
        <begin position="20"/>
        <end position="38"/>
    </location>
</feature>
<evidence type="ECO:0000256" key="1">
    <source>
        <dbReference type="SAM" id="Phobius"/>
    </source>
</evidence>
<keyword evidence="1" id="KW-0472">Membrane</keyword>
<keyword evidence="1" id="KW-0812">Transmembrane</keyword>
<proteinExistence type="predicted"/>
<gene>
    <name evidence="2" type="ORF">GCM10008960_09600</name>
</gene>
<evidence type="ECO:0000313" key="2">
    <source>
        <dbReference type="EMBL" id="GGR84653.1"/>
    </source>
</evidence>
<sequence>MNLDQLAAFVGIQLPSELMIPLRVLIVLGCVIVIHAQLRGWRQLNFCRRLTVASYIVMALGFLLSAVLTGRTGTNTPAYQLLIQLGVLMRLTADAVNAGHRRHIRRIREGRTR</sequence>
<reference evidence="3" key="1">
    <citation type="journal article" date="2019" name="Int. J. Syst. Evol. Microbiol.">
        <title>The Global Catalogue of Microorganisms (GCM) 10K type strain sequencing project: providing services to taxonomists for standard genome sequencing and annotation.</title>
        <authorList>
            <consortium name="The Broad Institute Genomics Platform"/>
            <consortium name="The Broad Institute Genome Sequencing Center for Infectious Disease"/>
            <person name="Wu L."/>
            <person name="Ma J."/>
        </authorList>
    </citation>
    <scope>NUCLEOTIDE SEQUENCE [LARGE SCALE GENOMIC DNA]</scope>
    <source>
        <strain evidence="3">JCM 31405</strain>
    </source>
</reference>